<sequence>MKPICRLFVALVLFAPVTCLVGCGSNEPINVTDGQSKEDLAAQSAAIAEEYDRMAEQDETLPPTAEEKAMNAGR</sequence>
<keyword evidence="4" id="KW-1185">Reference proteome</keyword>
<evidence type="ECO:0008006" key="5">
    <source>
        <dbReference type="Google" id="ProtNLM"/>
    </source>
</evidence>
<proteinExistence type="predicted"/>
<feature type="region of interest" description="Disordered" evidence="1">
    <location>
        <begin position="55"/>
        <end position="74"/>
    </location>
</feature>
<gene>
    <name evidence="3" type="ORF">SAMN06265222_11658</name>
</gene>
<dbReference type="EMBL" id="FXUG01000016">
    <property type="protein sequence ID" value="SMP73218.1"/>
    <property type="molecule type" value="Genomic_DNA"/>
</dbReference>
<dbReference type="Proteomes" id="UP001158067">
    <property type="component" value="Unassembled WGS sequence"/>
</dbReference>
<protein>
    <recommendedName>
        <fullName evidence="5">Secreted protein</fullName>
    </recommendedName>
</protein>
<evidence type="ECO:0000256" key="1">
    <source>
        <dbReference type="SAM" id="MobiDB-lite"/>
    </source>
</evidence>
<keyword evidence="2" id="KW-0732">Signal</keyword>
<feature type="compositionally biased region" description="Basic and acidic residues" evidence="1">
    <location>
        <begin position="65"/>
        <end position="74"/>
    </location>
</feature>
<evidence type="ECO:0000256" key="2">
    <source>
        <dbReference type="SAM" id="SignalP"/>
    </source>
</evidence>
<dbReference type="RefSeq" id="WP_283434707.1">
    <property type="nucleotide sequence ID" value="NZ_FXUG01000016.1"/>
</dbReference>
<feature type="signal peptide" evidence="2">
    <location>
        <begin position="1"/>
        <end position="21"/>
    </location>
</feature>
<evidence type="ECO:0000313" key="3">
    <source>
        <dbReference type="EMBL" id="SMP73218.1"/>
    </source>
</evidence>
<name>A0ABY1QKB3_9BACT</name>
<reference evidence="3 4" key="1">
    <citation type="submission" date="2017-05" db="EMBL/GenBank/DDBJ databases">
        <authorList>
            <person name="Varghese N."/>
            <person name="Submissions S."/>
        </authorList>
    </citation>
    <scope>NUCLEOTIDE SEQUENCE [LARGE SCALE GENOMIC DNA]</scope>
    <source>
        <strain evidence="3 4">DSM 25457</strain>
    </source>
</reference>
<accession>A0ABY1QKB3</accession>
<organism evidence="3 4">
    <name type="scientific">Neorhodopirellula lusitana</name>
    <dbReference type="NCBI Taxonomy" id="445327"/>
    <lineage>
        <taxon>Bacteria</taxon>
        <taxon>Pseudomonadati</taxon>
        <taxon>Planctomycetota</taxon>
        <taxon>Planctomycetia</taxon>
        <taxon>Pirellulales</taxon>
        <taxon>Pirellulaceae</taxon>
        <taxon>Neorhodopirellula</taxon>
    </lineage>
</organism>
<evidence type="ECO:0000313" key="4">
    <source>
        <dbReference type="Proteomes" id="UP001158067"/>
    </source>
</evidence>
<feature type="chain" id="PRO_5045384996" description="Secreted protein" evidence="2">
    <location>
        <begin position="22"/>
        <end position="74"/>
    </location>
</feature>
<comment type="caution">
    <text evidence="3">The sequence shown here is derived from an EMBL/GenBank/DDBJ whole genome shotgun (WGS) entry which is preliminary data.</text>
</comment>